<dbReference type="RefSeq" id="WP_076767481.1">
    <property type="nucleotide sequence ID" value="NZ_CP049740.1"/>
</dbReference>
<sequence>MPFVNIQLKEGRTPAQKKEVAEAIIDLMDQLDFAKAESIRVIFEDMAEEDFYQGQAK</sequence>
<dbReference type="Pfam" id="PF01361">
    <property type="entry name" value="Tautomerase"/>
    <property type="match status" value="1"/>
</dbReference>
<reference evidence="3 4" key="1">
    <citation type="journal article" date="2017" name="Int. J. Syst. Evol. Microbiol.">
        <title>Jeotgalibaca porci sp. nov. and Jeotgalibaca arthritidis sp. nov., isolated from pigs, and emended description of the genus Jeotgalibaca.</title>
        <authorList>
            <person name="Zamora L."/>
            <person name="Perez-Sancho M."/>
            <person name="Dominguez L."/>
            <person name="Fernandez-Garayzabal J.F."/>
            <person name="Vela A.I."/>
        </authorList>
    </citation>
    <scope>NUCLEOTIDE SEQUENCE [LARGE SCALE GENOMIC DNA]</scope>
    <source>
        <strain evidence="3 4">CECT 9157</strain>
    </source>
</reference>
<evidence type="ECO:0000259" key="2">
    <source>
        <dbReference type="Pfam" id="PF01361"/>
    </source>
</evidence>
<accession>A0A6G7KA96</accession>
<dbReference type="InterPro" id="IPR004370">
    <property type="entry name" value="4-OT-like_dom"/>
</dbReference>
<protein>
    <submittedName>
        <fullName evidence="3">4-oxalocrotonate tautomerase</fullName>
    </submittedName>
</protein>
<keyword evidence="4" id="KW-1185">Reference proteome</keyword>
<name>A0A6G7KA96_9LACT</name>
<keyword evidence="1" id="KW-0413">Isomerase</keyword>
<proteinExistence type="predicted"/>
<dbReference type="Gene3D" id="3.30.429.10">
    <property type="entry name" value="Macrophage Migration Inhibitory Factor"/>
    <property type="match status" value="1"/>
</dbReference>
<gene>
    <name evidence="3" type="ORF">G7057_06805</name>
</gene>
<feature type="domain" description="4-oxalocrotonate tautomerase-like" evidence="2">
    <location>
        <begin position="2"/>
        <end position="54"/>
    </location>
</feature>
<organism evidence="3 4">
    <name type="scientific">Jeotgalibaca arthritidis</name>
    <dbReference type="NCBI Taxonomy" id="1868794"/>
    <lineage>
        <taxon>Bacteria</taxon>
        <taxon>Bacillati</taxon>
        <taxon>Bacillota</taxon>
        <taxon>Bacilli</taxon>
        <taxon>Lactobacillales</taxon>
        <taxon>Carnobacteriaceae</taxon>
        <taxon>Jeotgalibaca</taxon>
    </lineage>
</organism>
<dbReference type="EMBL" id="CP049740">
    <property type="protein sequence ID" value="QII82167.1"/>
    <property type="molecule type" value="Genomic_DNA"/>
</dbReference>
<evidence type="ECO:0000313" key="4">
    <source>
        <dbReference type="Proteomes" id="UP000501451"/>
    </source>
</evidence>
<dbReference type="KEGG" id="jar:G7057_06805"/>
<evidence type="ECO:0000313" key="3">
    <source>
        <dbReference type="EMBL" id="QII82167.1"/>
    </source>
</evidence>
<dbReference type="Proteomes" id="UP000501451">
    <property type="component" value="Chromosome"/>
</dbReference>
<evidence type="ECO:0000256" key="1">
    <source>
        <dbReference type="ARBA" id="ARBA00023235"/>
    </source>
</evidence>
<dbReference type="GO" id="GO:0016853">
    <property type="term" value="F:isomerase activity"/>
    <property type="evidence" value="ECO:0007669"/>
    <property type="project" value="UniProtKB-KW"/>
</dbReference>
<dbReference type="SUPFAM" id="SSF55331">
    <property type="entry name" value="Tautomerase/MIF"/>
    <property type="match status" value="1"/>
</dbReference>
<dbReference type="InterPro" id="IPR014347">
    <property type="entry name" value="Tautomerase/MIF_sf"/>
</dbReference>
<dbReference type="AlphaFoldDB" id="A0A6G7KA96"/>